<keyword evidence="2" id="KW-0805">Transcription regulation</keyword>
<evidence type="ECO:0000256" key="2">
    <source>
        <dbReference type="ARBA" id="ARBA00023015"/>
    </source>
</evidence>
<reference evidence="6" key="2">
    <citation type="submission" date="2021-04" db="EMBL/GenBank/DDBJ databases">
        <authorList>
            <person name="Gilroy R."/>
        </authorList>
    </citation>
    <scope>NUCLEOTIDE SEQUENCE</scope>
    <source>
        <strain evidence="6">2239</strain>
    </source>
</reference>
<keyword evidence="1" id="KW-0963">Cytoplasm</keyword>
<feature type="domain" description="HTH LytTR-type" evidence="5">
    <location>
        <begin position="41"/>
        <end position="145"/>
    </location>
</feature>
<dbReference type="PANTHER" id="PTHR37299">
    <property type="entry name" value="TRANSCRIPTIONAL REGULATOR-RELATED"/>
    <property type="match status" value="1"/>
</dbReference>
<dbReference type="PROSITE" id="PS50930">
    <property type="entry name" value="HTH_LYTTR"/>
    <property type="match status" value="1"/>
</dbReference>
<gene>
    <name evidence="6" type="ORF">H9865_02160</name>
</gene>
<protein>
    <submittedName>
        <fullName evidence="6">LytTR family transcriptional regulator</fullName>
    </submittedName>
</protein>
<organism evidence="6 7">
    <name type="scientific">Candidatus Allofournierella pullicola</name>
    <dbReference type="NCBI Taxonomy" id="2838596"/>
    <lineage>
        <taxon>Bacteria</taxon>
        <taxon>Bacillati</taxon>
        <taxon>Bacillota</taxon>
        <taxon>Clostridia</taxon>
        <taxon>Eubacteriales</taxon>
        <taxon>Oscillospiraceae</taxon>
        <taxon>Allofournierella</taxon>
    </lineage>
</organism>
<dbReference type="GO" id="GO:0000156">
    <property type="term" value="F:phosphorelay response regulator activity"/>
    <property type="evidence" value="ECO:0007669"/>
    <property type="project" value="InterPro"/>
</dbReference>
<accession>A0A9D1V2K2</accession>
<reference evidence="6" key="1">
    <citation type="journal article" date="2021" name="PeerJ">
        <title>Extensive microbial diversity within the chicken gut microbiome revealed by metagenomics and culture.</title>
        <authorList>
            <person name="Gilroy R."/>
            <person name="Ravi A."/>
            <person name="Getino M."/>
            <person name="Pursley I."/>
            <person name="Horton D.L."/>
            <person name="Alikhan N.F."/>
            <person name="Baker D."/>
            <person name="Gharbi K."/>
            <person name="Hall N."/>
            <person name="Watson M."/>
            <person name="Adriaenssens E.M."/>
            <person name="Foster-Nyarko E."/>
            <person name="Jarju S."/>
            <person name="Secka A."/>
            <person name="Antonio M."/>
            <person name="Oren A."/>
            <person name="Chaudhuri R.R."/>
            <person name="La Ragione R."/>
            <person name="Hildebrand F."/>
            <person name="Pallen M.J."/>
        </authorList>
    </citation>
    <scope>NUCLEOTIDE SEQUENCE</scope>
    <source>
        <strain evidence="6">2239</strain>
    </source>
</reference>
<sequence length="145" mass="16072">MKVEVVLDAACTEPELTLRTAAVTSEVEQLLHRLAEQPPLLCGERAGRLEVLDPNALVRVYAAAGKVFAVAEKGEYLLRMRLYEAEARLAGRRFVRISHSELVNLDWAESFDTSLSGTICVRLKNGTASYVSRRYVPAIKQILGI</sequence>
<dbReference type="InterPro" id="IPR046947">
    <property type="entry name" value="LytR-like"/>
</dbReference>
<dbReference type="PANTHER" id="PTHR37299:SF2">
    <property type="entry name" value="HTH LYTTR-TYPE DOMAIN-CONTAINING PROTEIN"/>
    <property type="match status" value="1"/>
</dbReference>
<evidence type="ECO:0000256" key="4">
    <source>
        <dbReference type="ARBA" id="ARBA00023163"/>
    </source>
</evidence>
<dbReference type="GO" id="GO:0003677">
    <property type="term" value="F:DNA binding"/>
    <property type="evidence" value="ECO:0007669"/>
    <property type="project" value="UniProtKB-KW"/>
</dbReference>
<evidence type="ECO:0000256" key="3">
    <source>
        <dbReference type="ARBA" id="ARBA00023125"/>
    </source>
</evidence>
<keyword evidence="4" id="KW-0804">Transcription</keyword>
<dbReference type="Gene3D" id="2.40.50.1020">
    <property type="entry name" value="LytTr DNA-binding domain"/>
    <property type="match status" value="1"/>
</dbReference>
<dbReference type="AlphaFoldDB" id="A0A9D1V2K2"/>
<dbReference type="EMBL" id="DXFW01000004">
    <property type="protein sequence ID" value="HIX04906.1"/>
    <property type="molecule type" value="Genomic_DNA"/>
</dbReference>
<keyword evidence="3" id="KW-0238">DNA-binding</keyword>
<dbReference type="Proteomes" id="UP000824193">
    <property type="component" value="Unassembled WGS sequence"/>
</dbReference>
<evidence type="ECO:0000259" key="5">
    <source>
        <dbReference type="PROSITE" id="PS50930"/>
    </source>
</evidence>
<evidence type="ECO:0000256" key="1">
    <source>
        <dbReference type="ARBA" id="ARBA00022490"/>
    </source>
</evidence>
<dbReference type="Pfam" id="PF04397">
    <property type="entry name" value="LytTR"/>
    <property type="match status" value="1"/>
</dbReference>
<proteinExistence type="predicted"/>
<dbReference type="InterPro" id="IPR007492">
    <property type="entry name" value="LytTR_DNA-bd_dom"/>
</dbReference>
<name>A0A9D1V2K2_9FIRM</name>
<dbReference type="SMART" id="SM00850">
    <property type="entry name" value="LytTR"/>
    <property type="match status" value="1"/>
</dbReference>
<comment type="caution">
    <text evidence="6">The sequence shown here is derived from an EMBL/GenBank/DDBJ whole genome shotgun (WGS) entry which is preliminary data.</text>
</comment>
<evidence type="ECO:0000313" key="7">
    <source>
        <dbReference type="Proteomes" id="UP000824193"/>
    </source>
</evidence>
<evidence type="ECO:0000313" key="6">
    <source>
        <dbReference type="EMBL" id="HIX04906.1"/>
    </source>
</evidence>